<evidence type="ECO:0000256" key="5">
    <source>
        <dbReference type="ARBA" id="ARBA00023288"/>
    </source>
</evidence>
<accession>A0A9D2SLV3</accession>
<protein>
    <submittedName>
        <fullName evidence="6">ABC transporter substrate-binding protein</fullName>
    </submittedName>
</protein>
<gene>
    <name evidence="6" type="ORF">H9935_12410</name>
</gene>
<feature type="non-terminal residue" evidence="6">
    <location>
        <position position="185"/>
    </location>
</feature>
<keyword evidence="1" id="KW-1003">Cell membrane</keyword>
<dbReference type="AlphaFoldDB" id="A0A9D2SLV3"/>
<evidence type="ECO:0000256" key="4">
    <source>
        <dbReference type="ARBA" id="ARBA00023139"/>
    </source>
</evidence>
<evidence type="ECO:0000256" key="2">
    <source>
        <dbReference type="ARBA" id="ARBA00022729"/>
    </source>
</evidence>
<dbReference type="PROSITE" id="PS51257">
    <property type="entry name" value="PROKAR_LIPOPROTEIN"/>
    <property type="match status" value="1"/>
</dbReference>
<dbReference type="InterPro" id="IPR050490">
    <property type="entry name" value="Bact_solute-bd_prot1"/>
</dbReference>
<evidence type="ECO:0000256" key="1">
    <source>
        <dbReference type="ARBA" id="ARBA00022475"/>
    </source>
</evidence>
<dbReference type="Gene3D" id="3.40.190.10">
    <property type="entry name" value="Periplasmic binding protein-like II"/>
    <property type="match status" value="2"/>
</dbReference>
<comment type="caution">
    <text evidence="6">The sequence shown here is derived from an EMBL/GenBank/DDBJ whole genome shotgun (WGS) entry which is preliminary data.</text>
</comment>
<evidence type="ECO:0000313" key="6">
    <source>
        <dbReference type="EMBL" id="HJC11580.1"/>
    </source>
</evidence>
<reference evidence="6" key="1">
    <citation type="journal article" date="2021" name="PeerJ">
        <title>Extensive microbial diversity within the chicken gut microbiome revealed by metagenomics and culture.</title>
        <authorList>
            <person name="Gilroy R."/>
            <person name="Ravi A."/>
            <person name="Getino M."/>
            <person name="Pursley I."/>
            <person name="Horton D.L."/>
            <person name="Alikhan N.F."/>
            <person name="Baker D."/>
            <person name="Gharbi K."/>
            <person name="Hall N."/>
            <person name="Watson M."/>
            <person name="Adriaenssens E.M."/>
            <person name="Foster-Nyarko E."/>
            <person name="Jarju S."/>
            <person name="Secka A."/>
            <person name="Antonio M."/>
            <person name="Oren A."/>
            <person name="Chaudhuri R.R."/>
            <person name="La Ragione R."/>
            <person name="Hildebrand F."/>
            <person name="Pallen M.J."/>
        </authorList>
    </citation>
    <scope>NUCLEOTIDE SEQUENCE</scope>
    <source>
        <strain evidence="6">ChiSxjej6B18-287</strain>
    </source>
</reference>
<dbReference type="PANTHER" id="PTHR43649">
    <property type="entry name" value="ARABINOSE-BINDING PROTEIN-RELATED"/>
    <property type="match status" value="1"/>
</dbReference>
<dbReference type="InterPro" id="IPR006059">
    <property type="entry name" value="SBP"/>
</dbReference>
<keyword evidence="5" id="KW-0449">Lipoprotein</keyword>
<evidence type="ECO:0000313" key="7">
    <source>
        <dbReference type="Proteomes" id="UP000823893"/>
    </source>
</evidence>
<dbReference type="PANTHER" id="PTHR43649:SF33">
    <property type="entry name" value="POLYGALACTURONAN_RHAMNOGALACTURONAN-BINDING PROTEIN YTCQ"/>
    <property type="match status" value="1"/>
</dbReference>
<keyword evidence="2" id="KW-0732">Signal</keyword>
<keyword evidence="3" id="KW-0472">Membrane</keyword>
<keyword evidence="4" id="KW-0564">Palmitate</keyword>
<dbReference type="Pfam" id="PF01547">
    <property type="entry name" value="SBP_bac_1"/>
    <property type="match status" value="1"/>
</dbReference>
<sequence length="185" mass="20979">MIKRRITGILLAAVMTMASCNSERTETGVLSQQETAEKGDMTLSFFYSGENTGWIGAMEELCENFMKAYPHITINMEYSSSESYTEELKAKEATDEFPDVFEIENPYMFESAGKLGVISKETGNLVENPIKVNEEIYALPFYSTSYGIVYNQILFNKYNLEVPKTYEDFLQICDELKKRGVAPLA</sequence>
<dbReference type="EMBL" id="DWWV01000168">
    <property type="protein sequence ID" value="HJC11580.1"/>
    <property type="molecule type" value="Genomic_DNA"/>
</dbReference>
<reference evidence="6" key="2">
    <citation type="submission" date="2021-04" db="EMBL/GenBank/DDBJ databases">
        <authorList>
            <person name="Gilroy R."/>
        </authorList>
    </citation>
    <scope>NUCLEOTIDE SEQUENCE</scope>
    <source>
        <strain evidence="6">ChiSxjej6B18-287</strain>
    </source>
</reference>
<evidence type="ECO:0000256" key="3">
    <source>
        <dbReference type="ARBA" id="ARBA00023136"/>
    </source>
</evidence>
<proteinExistence type="predicted"/>
<dbReference type="Proteomes" id="UP000823893">
    <property type="component" value="Unassembled WGS sequence"/>
</dbReference>
<dbReference type="SUPFAM" id="SSF53850">
    <property type="entry name" value="Periplasmic binding protein-like II"/>
    <property type="match status" value="1"/>
</dbReference>
<organism evidence="6 7">
    <name type="scientific">Candidatus Blautia merdigallinarum</name>
    <dbReference type="NCBI Taxonomy" id="2838495"/>
    <lineage>
        <taxon>Bacteria</taxon>
        <taxon>Bacillati</taxon>
        <taxon>Bacillota</taxon>
        <taxon>Clostridia</taxon>
        <taxon>Lachnospirales</taxon>
        <taxon>Lachnospiraceae</taxon>
        <taxon>Blautia</taxon>
    </lineage>
</organism>
<name>A0A9D2SLV3_9FIRM</name>